<dbReference type="UniPathway" id="UPA00557">
    <property type="reaction ID" value="UER00613"/>
</dbReference>
<dbReference type="GO" id="GO:0003841">
    <property type="term" value="F:1-acylglycerol-3-phosphate O-acyltransferase activity"/>
    <property type="evidence" value="ECO:0007669"/>
    <property type="project" value="UniProtKB-UniRule"/>
</dbReference>
<dbReference type="EC" id="2.3.1.51" evidence="5 9"/>
<name>E6KZF7_9PAST</name>
<keyword evidence="7 9" id="KW-0808">Transferase</keyword>
<comment type="domain">
    <text evidence="9">The HXXXXD motif is essential for acyltransferase activity and may constitute the binding site for the phosphate moiety of the glycerol-3-phosphate.</text>
</comment>
<comment type="pathway">
    <text evidence="3">Lipid metabolism.</text>
</comment>
<evidence type="ECO:0000256" key="7">
    <source>
        <dbReference type="ARBA" id="ARBA00022679"/>
    </source>
</evidence>
<comment type="catalytic activity">
    <reaction evidence="1 9">
        <text>a 1-acyl-sn-glycero-3-phosphate + an acyl-CoA = a 1,2-diacyl-sn-glycero-3-phosphate + CoA</text>
        <dbReference type="Rhea" id="RHEA:19709"/>
        <dbReference type="ChEBI" id="CHEBI:57287"/>
        <dbReference type="ChEBI" id="CHEBI:57970"/>
        <dbReference type="ChEBI" id="CHEBI:58342"/>
        <dbReference type="ChEBI" id="CHEBI:58608"/>
        <dbReference type="EC" id="2.3.1.51"/>
    </reaction>
</comment>
<keyword evidence="10" id="KW-0812">Transmembrane</keyword>
<dbReference type="NCBIfam" id="TIGR00530">
    <property type="entry name" value="AGP_acyltrn"/>
    <property type="match status" value="1"/>
</dbReference>
<feature type="transmembrane region" description="Helical" evidence="10">
    <location>
        <begin position="117"/>
        <end position="136"/>
    </location>
</feature>
<organism evidence="12 13">
    <name type="scientific">Aggregatibacter segnis ATCC 33393</name>
    <dbReference type="NCBI Taxonomy" id="888057"/>
    <lineage>
        <taxon>Bacteria</taxon>
        <taxon>Pseudomonadati</taxon>
        <taxon>Pseudomonadota</taxon>
        <taxon>Gammaproteobacteria</taxon>
        <taxon>Pasteurellales</taxon>
        <taxon>Pasteurellaceae</taxon>
        <taxon>Aggregatibacter</taxon>
    </lineage>
</organism>
<comment type="pathway">
    <text evidence="2">Phospholipid metabolism; CDP-diacylglycerol biosynthesis; CDP-diacylglycerol from sn-glycerol 3-phosphate: step 2/3.</text>
</comment>
<sequence length="270" mass="31011">MNTLNELISLYLRKFLRGFIMLKIARIFIIVICCILICILGTLYSFIRFRNPSNVGIFARWFGRLHPLFGLKVEHRFPANADKVGRCIYIGNHQNNYDMVTISYMVMPRTVSVGKKSLIWVPFFGILYWATGNIFLDRDNRSKAHNTMSELARRINEDNLSIWMFPEGTRSRGRGLLPFKTGAFHAAIAAGVPIVPVVCSTTHNKIDLNRWDNGTVICEMLEPIDVSGYSRENVRELAEYCHDVMQNRIAELDHEIAQKAIEQKNENKQA</sequence>
<evidence type="ECO:0000256" key="6">
    <source>
        <dbReference type="ARBA" id="ARBA00016139"/>
    </source>
</evidence>
<dbReference type="GO" id="GO:0006654">
    <property type="term" value="P:phosphatidic acid biosynthetic process"/>
    <property type="evidence" value="ECO:0007669"/>
    <property type="project" value="TreeGrafter"/>
</dbReference>
<dbReference type="AlphaFoldDB" id="E6KZF7"/>
<dbReference type="SUPFAM" id="SSF69593">
    <property type="entry name" value="Glycerol-3-phosphate (1)-acyltransferase"/>
    <property type="match status" value="1"/>
</dbReference>
<dbReference type="InterPro" id="IPR004552">
    <property type="entry name" value="AGP_acyltrans"/>
</dbReference>
<dbReference type="GO" id="GO:0005886">
    <property type="term" value="C:plasma membrane"/>
    <property type="evidence" value="ECO:0007669"/>
    <property type="project" value="TreeGrafter"/>
</dbReference>
<dbReference type="InterPro" id="IPR002123">
    <property type="entry name" value="Plipid/glycerol_acylTrfase"/>
</dbReference>
<evidence type="ECO:0000256" key="4">
    <source>
        <dbReference type="ARBA" id="ARBA00008655"/>
    </source>
</evidence>
<accession>E6KZF7</accession>
<evidence type="ECO:0000259" key="11">
    <source>
        <dbReference type="SMART" id="SM00563"/>
    </source>
</evidence>
<dbReference type="EMBL" id="AEPS01000010">
    <property type="protein sequence ID" value="EFU67152.1"/>
    <property type="molecule type" value="Genomic_DNA"/>
</dbReference>
<keyword evidence="9" id="KW-0443">Lipid metabolism</keyword>
<keyword evidence="8 9" id="KW-0012">Acyltransferase</keyword>
<evidence type="ECO:0000256" key="5">
    <source>
        <dbReference type="ARBA" id="ARBA00013211"/>
    </source>
</evidence>
<evidence type="ECO:0000256" key="2">
    <source>
        <dbReference type="ARBA" id="ARBA00004728"/>
    </source>
</evidence>
<dbReference type="GO" id="GO:0016024">
    <property type="term" value="P:CDP-diacylglycerol biosynthetic process"/>
    <property type="evidence" value="ECO:0007669"/>
    <property type="project" value="UniProtKB-UniPathway"/>
</dbReference>
<dbReference type="Pfam" id="PF01553">
    <property type="entry name" value="Acyltransferase"/>
    <property type="match status" value="1"/>
</dbReference>
<comment type="similarity">
    <text evidence="4 9">Belongs to the 1-acyl-sn-glycerol-3-phosphate acyltransferase family.</text>
</comment>
<dbReference type="PANTHER" id="PTHR10434">
    <property type="entry name" value="1-ACYL-SN-GLYCEROL-3-PHOSPHATE ACYLTRANSFERASE"/>
    <property type="match status" value="1"/>
</dbReference>
<gene>
    <name evidence="12" type="primary">plsC2</name>
    <name evidence="12" type="ORF">HMPREF9064_1499</name>
</gene>
<dbReference type="CDD" id="cd07989">
    <property type="entry name" value="LPLAT_AGPAT-like"/>
    <property type="match status" value="1"/>
</dbReference>
<dbReference type="STRING" id="739.GCA_001059425_01605"/>
<keyword evidence="9" id="KW-0594">Phospholipid biosynthesis</keyword>
<feature type="domain" description="Phospholipid/glycerol acyltransferase" evidence="11">
    <location>
        <begin position="87"/>
        <end position="202"/>
    </location>
</feature>
<evidence type="ECO:0000313" key="12">
    <source>
        <dbReference type="EMBL" id="EFU67152.1"/>
    </source>
</evidence>
<protein>
    <recommendedName>
        <fullName evidence="6 9">1-acyl-sn-glycerol-3-phosphate acyltransferase</fullName>
        <ecNumber evidence="5 9">2.3.1.51</ecNumber>
    </recommendedName>
</protein>
<evidence type="ECO:0000313" key="13">
    <source>
        <dbReference type="Proteomes" id="UP000032871"/>
    </source>
</evidence>
<keyword evidence="9" id="KW-0444">Lipid biosynthesis</keyword>
<evidence type="ECO:0000256" key="8">
    <source>
        <dbReference type="ARBA" id="ARBA00023315"/>
    </source>
</evidence>
<dbReference type="Proteomes" id="UP000032871">
    <property type="component" value="Unassembled WGS sequence"/>
</dbReference>
<dbReference type="HOGENOM" id="CLU_027938_10_3_6"/>
<keyword evidence="13" id="KW-1185">Reference proteome</keyword>
<dbReference type="PANTHER" id="PTHR10434:SF11">
    <property type="entry name" value="1-ACYL-SN-GLYCEROL-3-PHOSPHATE ACYLTRANSFERASE"/>
    <property type="match status" value="1"/>
</dbReference>
<evidence type="ECO:0000256" key="3">
    <source>
        <dbReference type="ARBA" id="ARBA00005189"/>
    </source>
</evidence>
<proteinExistence type="inferred from homology"/>
<evidence type="ECO:0000256" key="10">
    <source>
        <dbReference type="SAM" id="Phobius"/>
    </source>
</evidence>
<dbReference type="SMART" id="SM00563">
    <property type="entry name" value="PlsC"/>
    <property type="match status" value="1"/>
</dbReference>
<keyword evidence="9" id="KW-1208">Phospholipid metabolism</keyword>
<evidence type="ECO:0000256" key="1">
    <source>
        <dbReference type="ARBA" id="ARBA00001141"/>
    </source>
</evidence>
<reference evidence="12 13" key="1">
    <citation type="submission" date="2010-12" db="EMBL/GenBank/DDBJ databases">
        <authorList>
            <person name="Muzny D."/>
            <person name="Qin X."/>
            <person name="Deng J."/>
            <person name="Jiang H."/>
            <person name="Liu Y."/>
            <person name="Qu J."/>
            <person name="Song X.-Z."/>
            <person name="Zhang L."/>
            <person name="Thornton R."/>
            <person name="Coyle M."/>
            <person name="Francisco L."/>
            <person name="Jackson L."/>
            <person name="Javaid M."/>
            <person name="Korchina V."/>
            <person name="Kovar C."/>
            <person name="Mata R."/>
            <person name="Mathew T."/>
            <person name="Ngo R."/>
            <person name="Nguyen L."/>
            <person name="Nguyen N."/>
            <person name="Okwuonu G."/>
            <person name="Ongeri F."/>
            <person name="Pham C."/>
            <person name="Simmons D."/>
            <person name="Wilczek-Boney K."/>
            <person name="Hale W."/>
            <person name="Jakkamsetti A."/>
            <person name="Pham P."/>
            <person name="Ruth R."/>
            <person name="San Lucas F."/>
            <person name="Warren J."/>
            <person name="Zhang J."/>
            <person name="Zhao Z."/>
            <person name="Zhou C."/>
            <person name="Zhu D."/>
            <person name="Lee S."/>
            <person name="Bess C."/>
            <person name="Blankenburg K."/>
            <person name="Forbes L."/>
            <person name="Fu Q."/>
            <person name="Gubbala S."/>
            <person name="Hirani K."/>
            <person name="Jayaseelan J.C."/>
            <person name="Lara F."/>
            <person name="Munidasa M."/>
            <person name="Palculict T."/>
            <person name="Patil S."/>
            <person name="Pu L.-L."/>
            <person name="Saada N."/>
            <person name="Tang L."/>
            <person name="Weissenberger G."/>
            <person name="Zhu Y."/>
            <person name="Hemphill L."/>
            <person name="Shang Y."/>
            <person name="Youmans B."/>
            <person name="Ayvaz T."/>
            <person name="Ross M."/>
            <person name="Santibanez J."/>
            <person name="Aqrawi P."/>
            <person name="Gross S."/>
            <person name="Joshi V."/>
            <person name="Fowler G."/>
            <person name="Nazareth L."/>
            <person name="Reid J."/>
            <person name="Worley K."/>
            <person name="Petrosino J."/>
            <person name="Highlander S."/>
            <person name="Gibbs R."/>
        </authorList>
    </citation>
    <scope>NUCLEOTIDE SEQUENCE [LARGE SCALE GENOMIC DNA]</scope>
    <source>
        <strain evidence="12 13">ATCC 33393</strain>
    </source>
</reference>
<comment type="caution">
    <text evidence="12">The sequence shown here is derived from an EMBL/GenBank/DDBJ whole genome shotgun (WGS) entry which is preliminary data.</text>
</comment>
<keyword evidence="10" id="KW-0472">Membrane</keyword>
<evidence type="ECO:0000256" key="9">
    <source>
        <dbReference type="RuleBase" id="RU361267"/>
    </source>
</evidence>
<feature type="transmembrane region" description="Helical" evidence="10">
    <location>
        <begin position="24"/>
        <end position="47"/>
    </location>
</feature>
<keyword evidence="10" id="KW-1133">Transmembrane helix</keyword>